<protein>
    <submittedName>
        <fullName evidence="2">Uncharacterized protein</fullName>
    </submittedName>
</protein>
<keyword evidence="1" id="KW-0732">Signal</keyword>
<organism evidence="2 3">
    <name type="scientific">Plakobranchus ocellatus</name>
    <dbReference type="NCBI Taxonomy" id="259542"/>
    <lineage>
        <taxon>Eukaryota</taxon>
        <taxon>Metazoa</taxon>
        <taxon>Spiralia</taxon>
        <taxon>Lophotrochozoa</taxon>
        <taxon>Mollusca</taxon>
        <taxon>Gastropoda</taxon>
        <taxon>Heterobranchia</taxon>
        <taxon>Euthyneura</taxon>
        <taxon>Panpulmonata</taxon>
        <taxon>Sacoglossa</taxon>
        <taxon>Placobranchoidea</taxon>
        <taxon>Plakobranchidae</taxon>
        <taxon>Plakobranchus</taxon>
    </lineage>
</organism>
<keyword evidence="3" id="KW-1185">Reference proteome</keyword>
<proteinExistence type="predicted"/>
<feature type="signal peptide" evidence="1">
    <location>
        <begin position="1"/>
        <end position="19"/>
    </location>
</feature>
<evidence type="ECO:0000313" key="3">
    <source>
        <dbReference type="Proteomes" id="UP000735302"/>
    </source>
</evidence>
<dbReference type="AlphaFoldDB" id="A0AAV4A2P1"/>
<accession>A0AAV4A2P1</accession>
<reference evidence="2 3" key="1">
    <citation type="journal article" date="2021" name="Elife">
        <title>Chloroplast acquisition without the gene transfer in kleptoplastic sea slugs, Plakobranchus ocellatus.</title>
        <authorList>
            <person name="Maeda T."/>
            <person name="Takahashi S."/>
            <person name="Yoshida T."/>
            <person name="Shimamura S."/>
            <person name="Takaki Y."/>
            <person name="Nagai Y."/>
            <person name="Toyoda A."/>
            <person name="Suzuki Y."/>
            <person name="Arimoto A."/>
            <person name="Ishii H."/>
            <person name="Satoh N."/>
            <person name="Nishiyama T."/>
            <person name="Hasebe M."/>
            <person name="Maruyama T."/>
            <person name="Minagawa J."/>
            <person name="Obokata J."/>
            <person name="Shigenobu S."/>
        </authorList>
    </citation>
    <scope>NUCLEOTIDE SEQUENCE [LARGE SCALE GENOMIC DNA]</scope>
</reference>
<name>A0AAV4A2P1_9GAST</name>
<gene>
    <name evidence="2" type="ORF">PoB_002839900</name>
</gene>
<feature type="chain" id="PRO_5043652003" evidence="1">
    <location>
        <begin position="20"/>
        <end position="101"/>
    </location>
</feature>
<sequence length="101" mass="11671">MASIVYIAVICVLLCTAFSSPDPKTGEWCDYKLYPRGGKKLKLIKGSTCYTWICHWSQWKVQKIECGKDGACYPDNMVVMYSQVKWKCAVGRSSAWWYTFY</sequence>
<evidence type="ECO:0000256" key="1">
    <source>
        <dbReference type="SAM" id="SignalP"/>
    </source>
</evidence>
<dbReference type="Proteomes" id="UP000735302">
    <property type="component" value="Unassembled WGS sequence"/>
</dbReference>
<comment type="caution">
    <text evidence="2">The sequence shown here is derived from an EMBL/GenBank/DDBJ whole genome shotgun (WGS) entry which is preliminary data.</text>
</comment>
<evidence type="ECO:0000313" key="2">
    <source>
        <dbReference type="EMBL" id="GFO01894.1"/>
    </source>
</evidence>
<dbReference type="EMBL" id="BLXT01003551">
    <property type="protein sequence ID" value="GFO01894.1"/>
    <property type="molecule type" value="Genomic_DNA"/>
</dbReference>